<dbReference type="PANTHER" id="PTHR15020:SF50">
    <property type="entry name" value="UPF0659 PROTEIN YMR090W"/>
    <property type="match status" value="1"/>
</dbReference>
<dbReference type="InterPro" id="IPR016040">
    <property type="entry name" value="NAD(P)-bd_dom"/>
</dbReference>
<dbReference type="STRING" id="662367.SAMN05216167_1011032"/>
<dbReference type="Gene3D" id="3.40.50.720">
    <property type="entry name" value="NAD(P)-binding Rossmann-like Domain"/>
    <property type="match status" value="1"/>
</dbReference>
<dbReference type="AlphaFoldDB" id="A0A1I1IY46"/>
<accession>A0A1I1IY46</accession>
<name>A0A1I1IY46_9BACT</name>
<organism evidence="2 3">
    <name type="scientific">Spirosoma endophyticum</name>
    <dbReference type="NCBI Taxonomy" id="662367"/>
    <lineage>
        <taxon>Bacteria</taxon>
        <taxon>Pseudomonadati</taxon>
        <taxon>Bacteroidota</taxon>
        <taxon>Cytophagia</taxon>
        <taxon>Cytophagales</taxon>
        <taxon>Cytophagaceae</taxon>
        <taxon>Spirosoma</taxon>
    </lineage>
</organism>
<dbReference type="SUPFAM" id="SSF51735">
    <property type="entry name" value="NAD(P)-binding Rossmann-fold domains"/>
    <property type="match status" value="1"/>
</dbReference>
<evidence type="ECO:0000259" key="1">
    <source>
        <dbReference type="Pfam" id="PF13460"/>
    </source>
</evidence>
<protein>
    <submittedName>
        <fullName evidence="2">Putative NADH-flavin reductase</fullName>
    </submittedName>
</protein>
<feature type="domain" description="NAD(P)-binding" evidence="1">
    <location>
        <begin position="22"/>
        <end position="212"/>
    </location>
</feature>
<gene>
    <name evidence="2" type="ORF">SAMN05216167_1011032</name>
</gene>
<dbReference type="CDD" id="cd05244">
    <property type="entry name" value="BVR-B_like_SDR_a"/>
    <property type="match status" value="1"/>
</dbReference>
<dbReference type="Proteomes" id="UP000198598">
    <property type="component" value="Unassembled WGS sequence"/>
</dbReference>
<keyword evidence="3" id="KW-1185">Reference proteome</keyword>
<sequence length="225" mass="24675">MAGFGLSVYPNQPYFMQLLVLGATGGTGKQTVEQALERGHYVTAFVRNPTKLSIQHPNLTVLTGDVLKPETLVAAVRRQDAVICSLGSKPGQKDHPVADGTVNLIDAMQHVGVRRLLVVSSMGVGSSYEEMNIIGKVLMNTLLRSVMAEKEKQEQAVQQSNLDWLIVRPTNLTNGPITGQYKVGEHLPFSTFAFPHISRADVAAFMLDQLDNDTYLRKAVTITER</sequence>
<evidence type="ECO:0000313" key="2">
    <source>
        <dbReference type="EMBL" id="SFC40652.1"/>
    </source>
</evidence>
<dbReference type="EMBL" id="FOLQ01000001">
    <property type="protein sequence ID" value="SFC40652.1"/>
    <property type="molecule type" value="Genomic_DNA"/>
</dbReference>
<proteinExistence type="predicted"/>
<dbReference type="PANTHER" id="PTHR15020">
    <property type="entry name" value="FLAVIN REDUCTASE-RELATED"/>
    <property type="match status" value="1"/>
</dbReference>
<evidence type="ECO:0000313" key="3">
    <source>
        <dbReference type="Proteomes" id="UP000198598"/>
    </source>
</evidence>
<dbReference type="Pfam" id="PF13460">
    <property type="entry name" value="NAD_binding_10"/>
    <property type="match status" value="1"/>
</dbReference>
<dbReference type="InterPro" id="IPR036291">
    <property type="entry name" value="NAD(P)-bd_dom_sf"/>
</dbReference>
<reference evidence="2 3" key="1">
    <citation type="submission" date="2016-10" db="EMBL/GenBank/DDBJ databases">
        <authorList>
            <person name="de Groot N.N."/>
        </authorList>
    </citation>
    <scope>NUCLEOTIDE SEQUENCE [LARGE SCALE GENOMIC DNA]</scope>
    <source>
        <strain evidence="2 3">DSM 26130</strain>
    </source>
</reference>